<dbReference type="Proteomes" id="UP000297910">
    <property type="component" value="Unassembled WGS sequence"/>
</dbReference>
<proteinExistence type="predicted"/>
<sequence>MAIAVLSEKVHVSTLLVYIKSIDINWANQSVDEEYLINQFKYTRRGFPFTASLPSLHFTPHNHHPNIHIMRTMKYQGYFKLRLNSTQLPSTTINALLTSGITYTTHLPSALPPYPETTSHVHFIIKVPGSLFIHPETESTSINPINPIPYALRPFRGYEPPAQDPESHNYSQIIN</sequence>
<comment type="caution">
    <text evidence="1">The sequence shown here is derived from an EMBL/GenBank/DDBJ whole genome shotgun (WGS) entry which is preliminary data.</text>
</comment>
<evidence type="ECO:0000313" key="2">
    <source>
        <dbReference type="Proteomes" id="UP000297910"/>
    </source>
</evidence>
<dbReference type="AlphaFoldDB" id="A0A4Z1FTR5"/>
<reference evidence="1 2" key="1">
    <citation type="submission" date="2017-12" db="EMBL/GenBank/DDBJ databases">
        <title>Comparative genomics of Botrytis spp.</title>
        <authorList>
            <person name="Valero-Jimenez C.A."/>
            <person name="Tapia P."/>
            <person name="Veloso J."/>
            <person name="Silva-Moreno E."/>
            <person name="Staats M."/>
            <person name="Valdes J.H."/>
            <person name="Van Kan J.A.L."/>
        </authorList>
    </citation>
    <scope>NUCLEOTIDE SEQUENCE [LARGE SCALE GENOMIC DNA]</scope>
    <source>
        <strain evidence="1 2">Bp0003</strain>
    </source>
</reference>
<dbReference type="EMBL" id="PQXI01000048">
    <property type="protein sequence ID" value="TGO27048.1"/>
    <property type="molecule type" value="Genomic_DNA"/>
</dbReference>
<evidence type="ECO:0000313" key="1">
    <source>
        <dbReference type="EMBL" id="TGO27048.1"/>
    </source>
</evidence>
<gene>
    <name evidence="1" type="ORF">BPAE_0048g00190</name>
</gene>
<organism evidence="1 2">
    <name type="scientific">Botrytis paeoniae</name>
    <dbReference type="NCBI Taxonomy" id="278948"/>
    <lineage>
        <taxon>Eukaryota</taxon>
        <taxon>Fungi</taxon>
        <taxon>Dikarya</taxon>
        <taxon>Ascomycota</taxon>
        <taxon>Pezizomycotina</taxon>
        <taxon>Leotiomycetes</taxon>
        <taxon>Helotiales</taxon>
        <taxon>Sclerotiniaceae</taxon>
        <taxon>Botrytis</taxon>
    </lineage>
</organism>
<accession>A0A4Z1FTR5</accession>
<name>A0A4Z1FTR5_9HELO</name>
<protein>
    <submittedName>
        <fullName evidence="1">Uncharacterized protein</fullName>
    </submittedName>
</protein>
<keyword evidence="2" id="KW-1185">Reference proteome</keyword>